<protein>
    <submittedName>
        <fullName evidence="2">VWA domain-containing protein</fullName>
    </submittedName>
</protein>
<feature type="transmembrane region" description="Helical" evidence="1">
    <location>
        <begin position="653"/>
        <end position="670"/>
    </location>
</feature>
<organism evidence="2 3">
    <name type="scientific">Zhouia spongiae</name>
    <dbReference type="NCBI Taxonomy" id="2202721"/>
    <lineage>
        <taxon>Bacteria</taxon>
        <taxon>Pseudomonadati</taxon>
        <taxon>Bacteroidota</taxon>
        <taxon>Flavobacteriia</taxon>
        <taxon>Flavobacteriales</taxon>
        <taxon>Flavobacteriaceae</taxon>
        <taxon>Zhouia</taxon>
    </lineage>
</organism>
<dbReference type="PANTHER" id="PTHR37947:SF1">
    <property type="entry name" value="BLL2462 PROTEIN"/>
    <property type="match status" value="1"/>
</dbReference>
<keyword evidence="1" id="KW-0472">Membrane</keyword>
<gene>
    <name evidence="2" type="ORF">MQE36_13045</name>
</gene>
<name>A0ABY3YK92_9FLAO</name>
<dbReference type="EMBL" id="CP094326">
    <property type="protein sequence ID" value="UNY98008.1"/>
    <property type="molecule type" value="Genomic_DNA"/>
</dbReference>
<dbReference type="Proteomes" id="UP000829476">
    <property type="component" value="Chromosome"/>
</dbReference>
<sequence length="677" mass="77426">MQIQTVLLIILAAVIALITAVFQYMYKKKSKSRLDLLFSFLRFSSVFVLLILLISPEVITSESYIQKVHLPVLIDNSGSIRYLDQDQVAEELLSRIKTDNTLNEKYNITYYSFSDKISSLDTLSFTKKQTNITEALKQVSELQDQKEVPILLLSDGNQTYGFDYEFYAHNYPHTIYPVVLGDTAAFADVKIDNVNVNKYAYLKNTFPIEVLTSYEGKDPVSGILQLFNGNILVHSERYAFSSENDSHVFDIQLLAQSIGVQQLTVVLTPFEGEKNRSNNTRRSAVEVIDQKTNIALISDIKHPDLGALKRAVSSNKQRTVDIIDVDDFNPDKEEYQLLILFNPTNKFEQVHQYVRNANKNVFTITGITTDWSYLNAKHTAFQREVTFDEEEVLPVYNDAFQSFSFEDIDFNDFPPLDASFGDLSVWGTLDVLLNTRIGNVITNTPLLATFEQNGKREAVLFGEGIWKWRSKSFRDYGSYEKFDKFIGGVVQYLSNTNDKDRLNLNYESFYYGNNKIVVSATYFDKNYIFDKTAQLQISLKETGESEELTFPLVLKNNYFEADLSSLTGGDYNFTITSVSDRISKSGKFTILNYNAEEQFTGANYTKLERVAGQTAGRVFLSSQIEALIKTLGESEKYKPVYKSEQTKTPLIQWYWLLVLLVTILAVEWFLRKYNGLI</sequence>
<evidence type="ECO:0000313" key="3">
    <source>
        <dbReference type="Proteomes" id="UP000829476"/>
    </source>
</evidence>
<dbReference type="InterPro" id="IPR029062">
    <property type="entry name" value="Class_I_gatase-like"/>
</dbReference>
<dbReference type="SUPFAM" id="SSF53300">
    <property type="entry name" value="vWA-like"/>
    <property type="match status" value="1"/>
</dbReference>
<proteinExistence type="predicted"/>
<keyword evidence="1" id="KW-0812">Transmembrane</keyword>
<dbReference type="RefSeq" id="WP_242936418.1">
    <property type="nucleotide sequence ID" value="NZ_CP094326.1"/>
</dbReference>
<keyword evidence="3" id="KW-1185">Reference proteome</keyword>
<keyword evidence="1" id="KW-1133">Transmembrane helix</keyword>
<feature type="transmembrane region" description="Helical" evidence="1">
    <location>
        <begin position="36"/>
        <end position="54"/>
    </location>
</feature>
<dbReference type="SUPFAM" id="SSF52317">
    <property type="entry name" value="Class I glutamine amidotransferase-like"/>
    <property type="match status" value="1"/>
</dbReference>
<reference evidence="2 3" key="1">
    <citation type="journal article" date="2018" name="Int. J. Syst. Evol. Microbiol.">
        <title>Zhouia spongiae sp. nov., isolated from a marine sponge.</title>
        <authorList>
            <person name="Zhuang L."/>
            <person name="Lin B."/>
            <person name="Qin F."/>
            <person name="Luo L."/>
        </authorList>
    </citation>
    <scope>NUCLEOTIDE SEQUENCE [LARGE SCALE GENOMIC DNA]</scope>
    <source>
        <strain evidence="2 3">HN-Y44</strain>
    </source>
</reference>
<accession>A0ABY3YK92</accession>
<feature type="transmembrane region" description="Helical" evidence="1">
    <location>
        <begin position="6"/>
        <end position="24"/>
    </location>
</feature>
<dbReference type="PANTHER" id="PTHR37947">
    <property type="entry name" value="BLL2462 PROTEIN"/>
    <property type="match status" value="1"/>
</dbReference>
<dbReference type="InterPro" id="IPR036465">
    <property type="entry name" value="vWFA_dom_sf"/>
</dbReference>
<evidence type="ECO:0000256" key="1">
    <source>
        <dbReference type="SAM" id="Phobius"/>
    </source>
</evidence>
<evidence type="ECO:0000313" key="2">
    <source>
        <dbReference type="EMBL" id="UNY98008.1"/>
    </source>
</evidence>